<keyword evidence="1" id="KW-1003">Cell membrane</keyword>
<dbReference type="Gene3D" id="3.90.550.10">
    <property type="entry name" value="Spore Coat Polysaccharide Biosynthesis Protein SpsA, Chain A"/>
    <property type="match status" value="1"/>
</dbReference>
<dbReference type="InterPro" id="IPR029044">
    <property type="entry name" value="Nucleotide-diphossugar_trans"/>
</dbReference>
<keyword evidence="1" id="KW-0997">Cell inner membrane</keyword>
<protein>
    <submittedName>
        <fullName evidence="3">Glycosyltransferase family 2 protein</fullName>
    </submittedName>
</protein>
<dbReference type="Pfam" id="PF00535">
    <property type="entry name" value="Glycos_transf_2"/>
    <property type="match status" value="1"/>
</dbReference>
<name>A0ABT4WKI6_PSEFR</name>
<organism evidence="3 4">
    <name type="scientific">Pseudomonas fragi</name>
    <dbReference type="NCBI Taxonomy" id="296"/>
    <lineage>
        <taxon>Bacteria</taxon>
        <taxon>Pseudomonadati</taxon>
        <taxon>Pseudomonadota</taxon>
        <taxon>Gammaproteobacteria</taxon>
        <taxon>Pseudomonadales</taxon>
        <taxon>Pseudomonadaceae</taxon>
        <taxon>Pseudomonas</taxon>
    </lineage>
</organism>
<evidence type="ECO:0000256" key="1">
    <source>
        <dbReference type="ARBA" id="ARBA00022519"/>
    </source>
</evidence>
<feature type="domain" description="Glycosyltransferase 2-like" evidence="2">
    <location>
        <begin position="3"/>
        <end position="121"/>
    </location>
</feature>
<dbReference type="CDD" id="cd00761">
    <property type="entry name" value="Glyco_tranf_GTA_type"/>
    <property type="match status" value="1"/>
</dbReference>
<evidence type="ECO:0000313" key="4">
    <source>
        <dbReference type="Proteomes" id="UP001212337"/>
    </source>
</evidence>
<gene>
    <name evidence="3" type="ORF">PI499_00840</name>
</gene>
<keyword evidence="4" id="KW-1185">Reference proteome</keyword>
<dbReference type="Proteomes" id="UP001212337">
    <property type="component" value="Unassembled WGS sequence"/>
</dbReference>
<evidence type="ECO:0000259" key="2">
    <source>
        <dbReference type="Pfam" id="PF00535"/>
    </source>
</evidence>
<comment type="caution">
    <text evidence="3">The sequence shown here is derived from an EMBL/GenBank/DDBJ whole genome shotgun (WGS) entry which is preliminary data.</text>
</comment>
<dbReference type="RefSeq" id="WP_095025920.1">
    <property type="nucleotide sequence ID" value="NZ_JAQJVI010000001.1"/>
</dbReference>
<accession>A0ABT4WKI6</accession>
<proteinExistence type="predicted"/>
<dbReference type="InterPro" id="IPR050834">
    <property type="entry name" value="Glycosyltransf_2"/>
</dbReference>
<reference evidence="3 4" key="1">
    <citation type="submission" date="2023-01" db="EMBL/GenBank/DDBJ databases">
        <title>Effects of deletion of Siderophore biosynthase gene in Pseudomonas fragi on quorum sensing and spoliage ability.</title>
        <authorList>
            <person name="Cui F."/>
            <person name="Wang D."/>
            <person name="Liu J."/>
            <person name="Wang Q."/>
            <person name="Li T."/>
            <person name="Li J."/>
        </authorList>
    </citation>
    <scope>NUCLEOTIDE SEQUENCE [LARGE SCALE GENOMIC DNA]</scope>
    <source>
        <strain evidence="3 4">MS-10</strain>
    </source>
</reference>
<dbReference type="PANTHER" id="PTHR43685:SF2">
    <property type="entry name" value="GLYCOSYLTRANSFERASE 2-LIKE DOMAIN-CONTAINING PROTEIN"/>
    <property type="match status" value="1"/>
</dbReference>
<evidence type="ECO:0000313" key="3">
    <source>
        <dbReference type="EMBL" id="MDA7020432.1"/>
    </source>
</evidence>
<dbReference type="PANTHER" id="PTHR43685">
    <property type="entry name" value="GLYCOSYLTRANSFERASE"/>
    <property type="match status" value="1"/>
</dbReference>
<keyword evidence="1" id="KW-0472">Membrane</keyword>
<dbReference type="SUPFAM" id="SSF53448">
    <property type="entry name" value="Nucleotide-diphospho-sugar transferases"/>
    <property type="match status" value="1"/>
</dbReference>
<sequence>MITVLTATYNRAYTLSRLYESLARQTNESFEWVVVDDGSTDNTLDLLAGFQKESSFPIKVLRQENAGKHIAINTGVLAEGHDWILLVDSDDALSPDAIEVFLNDLSAHSAQDIVGYCYRRADLDGRLIGNVITDVADDSAIMLPVVAGPLYGGDLAYVFKRSVLLKHPFPRFEGEKFVPELLIWNRISDDGKILYFHHKFIYLCEYLADGYSANFYRNLQRNPKGFGSFYKEQIGRETNLVRKLKCTIRYVQCVLFNFKNRRVM</sequence>
<dbReference type="InterPro" id="IPR001173">
    <property type="entry name" value="Glyco_trans_2-like"/>
</dbReference>
<dbReference type="EMBL" id="JAQJVI010000001">
    <property type="protein sequence ID" value="MDA7020432.1"/>
    <property type="molecule type" value="Genomic_DNA"/>
</dbReference>